<dbReference type="AlphaFoldDB" id="X0WQ26"/>
<gene>
    <name evidence="1" type="ORF">S01H1_68520</name>
</gene>
<proteinExistence type="predicted"/>
<comment type="caution">
    <text evidence="1">The sequence shown here is derived from an EMBL/GenBank/DDBJ whole genome shotgun (WGS) entry which is preliminary data.</text>
</comment>
<feature type="non-terminal residue" evidence="1">
    <location>
        <position position="1"/>
    </location>
</feature>
<evidence type="ECO:0000313" key="1">
    <source>
        <dbReference type="EMBL" id="GAG32760.1"/>
    </source>
</evidence>
<dbReference type="EMBL" id="BARS01045444">
    <property type="protein sequence ID" value="GAG32760.1"/>
    <property type="molecule type" value="Genomic_DNA"/>
</dbReference>
<reference evidence="1" key="1">
    <citation type="journal article" date="2014" name="Front. Microbiol.">
        <title>High frequency of phylogenetically diverse reductive dehalogenase-homologous genes in deep subseafloor sedimentary metagenomes.</title>
        <authorList>
            <person name="Kawai M."/>
            <person name="Futagami T."/>
            <person name="Toyoda A."/>
            <person name="Takaki Y."/>
            <person name="Nishi S."/>
            <person name="Hori S."/>
            <person name="Arai W."/>
            <person name="Tsubouchi T."/>
            <person name="Morono Y."/>
            <person name="Uchiyama I."/>
            <person name="Ito T."/>
            <person name="Fujiyama A."/>
            <person name="Inagaki F."/>
            <person name="Takami H."/>
        </authorList>
    </citation>
    <scope>NUCLEOTIDE SEQUENCE</scope>
    <source>
        <strain evidence="1">Expedition CK06-06</strain>
    </source>
</reference>
<sequence>AWCASRLGGLSSVIAKYKFLTGSTEFDELIAKERTPYMRFRLHGDLGSLVSALRSNAEALRFNFEGYTSEVRYTDRVLRFPALFGKNGMLSEPVETIRSPNPSLLYSTVTGDPGSADYFPLNAVRWLTPPRNIAALVTESTSSQFTAELFNFGEEKRSMSAEFYLLDPGKYTLTIAAGKARGQKLLARQSGPARRLAGSLPDRDEFVVQDRSPWDSAIRRPQVDLRRTRVFFELPPRKLCVLHVCGR</sequence>
<name>X0WQ26_9ZZZZ</name>
<organism evidence="1">
    <name type="scientific">marine sediment metagenome</name>
    <dbReference type="NCBI Taxonomy" id="412755"/>
    <lineage>
        <taxon>unclassified sequences</taxon>
        <taxon>metagenomes</taxon>
        <taxon>ecological metagenomes</taxon>
    </lineage>
</organism>
<protein>
    <submittedName>
        <fullName evidence="1">Uncharacterized protein</fullName>
    </submittedName>
</protein>
<feature type="non-terminal residue" evidence="1">
    <location>
        <position position="247"/>
    </location>
</feature>
<accession>X0WQ26</accession>